<evidence type="ECO:0000256" key="2">
    <source>
        <dbReference type="ARBA" id="ARBA00022723"/>
    </source>
</evidence>
<keyword evidence="5" id="KW-1185">Reference proteome</keyword>
<keyword evidence="2" id="KW-0479">Metal-binding</keyword>
<comment type="caution">
    <text evidence="4">The sequence shown here is derived from an EMBL/GenBank/DDBJ whole genome shotgun (WGS) entry which is preliminary data.</text>
</comment>
<dbReference type="AlphaFoldDB" id="A0A0L6VS85"/>
<dbReference type="Proteomes" id="UP000037035">
    <property type="component" value="Unassembled WGS sequence"/>
</dbReference>
<dbReference type="InterPro" id="IPR027806">
    <property type="entry name" value="HARBI1_dom"/>
</dbReference>
<dbReference type="VEuPathDB" id="FungiDB:VP01_11934g1"/>
<dbReference type="GO" id="GO:0046872">
    <property type="term" value="F:metal ion binding"/>
    <property type="evidence" value="ECO:0007669"/>
    <property type="project" value="UniProtKB-KW"/>
</dbReference>
<gene>
    <name evidence="4" type="ORF">VP01_11934g1</name>
</gene>
<organism evidence="4 5">
    <name type="scientific">Puccinia sorghi</name>
    <dbReference type="NCBI Taxonomy" id="27349"/>
    <lineage>
        <taxon>Eukaryota</taxon>
        <taxon>Fungi</taxon>
        <taxon>Dikarya</taxon>
        <taxon>Basidiomycota</taxon>
        <taxon>Pucciniomycotina</taxon>
        <taxon>Pucciniomycetes</taxon>
        <taxon>Pucciniales</taxon>
        <taxon>Pucciniaceae</taxon>
        <taxon>Puccinia</taxon>
    </lineage>
</organism>
<evidence type="ECO:0000313" key="5">
    <source>
        <dbReference type="Proteomes" id="UP000037035"/>
    </source>
</evidence>
<protein>
    <recommendedName>
        <fullName evidence="3">DDE Tnp4 domain-containing protein</fullName>
    </recommendedName>
</protein>
<feature type="non-terminal residue" evidence="4">
    <location>
        <position position="1"/>
    </location>
</feature>
<proteinExistence type="predicted"/>
<comment type="cofactor">
    <cofactor evidence="1">
        <name>a divalent metal cation</name>
        <dbReference type="ChEBI" id="CHEBI:60240"/>
    </cofactor>
</comment>
<dbReference type="OrthoDB" id="2415966at2759"/>
<feature type="domain" description="DDE Tnp4" evidence="3">
    <location>
        <begin position="28"/>
        <end position="83"/>
    </location>
</feature>
<sequence>KRSGVTNSSVIRNSGTTLYSFTHPIVNRYSISLTLVCDVNKKFTSYLGGYPGSCHNSYVFSNMQIAQQSEKFFDQNQFLLADSLVYAEGII</sequence>
<reference evidence="4 5" key="1">
    <citation type="submission" date="2015-08" db="EMBL/GenBank/DDBJ databases">
        <title>Next Generation Sequencing and Analysis of the Genome of Puccinia sorghi L Schw, the Causal Agent of Maize Common Rust.</title>
        <authorList>
            <person name="Rochi L."/>
            <person name="Burguener G."/>
            <person name="Darino M."/>
            <person name="Turjanski A."/>
            <person name="Kreff E."/>
            <person name="Dieguez M.J."/>
            <person name="Sacco F."/>
        </authorList>
    </citation>
    <scope>NUCLEOTIDE SEQUENCE [LARGE SCALE GENOMIC DNA]</scope>
    <source>
        <strain evidence="4 5">RO10H11247</strain>
    </source>
</reference>
<dbReference type="EMBL" id="LAVV01002148">
    <property type="protein sequence ID" value="KNZ63055.1"/>
    <property type="molecule type" value="Genomic_DNA"/>
</dbReference>
<accession>A0A0L6VS85</accession>
<dbReference type="Pfam" id="PF13359">
    <property type="entry name" value="DDE_Tnp_4"/>
    <property type="match status" value="1"/>
</dbReference>
<evidence type="ECO:0000259" key="3">
    <source>
        <dbReference type="Pfam" id="PF13359"/>
    </source>
</evidence>
<evidence type="ECO:0000256" key="1">
    <source>
        <dbReference type="ARBA" id="ARBA00001968"/>
    </source>
</evidence>
<evidence type="ECO:0000313" key="4">
    <source>
        <dbReference type="EMBL" id="KNZ63055.1"/>
    </source>
</evidence>
<name>A0A0L6VS85_9BASI</name>